<evidence type="ECO:0000256" key="2">
    <source>
        <dbReference type="ARBA" id="ARBA00022692"/>
    </source>
</evidence>
<reference evidence="6" key="1">
    <citation type="journal article" date="2014" name="Int. J. Syst. Evol. Microbiol.">
        <title>Complete genome sequence of Corynebacterium casei LMG S-19264T (=DSM 44701T), isolated from a smear-ripened cheese.</title>
        <authorList>
            <consortium name="US DOE Joint Genome Institute (JGI-PGF)"/>
            <person name="Walter F."/>
            <person name="Albersmeier A."/>
            <person name="Kalinowski J."/>
            <person name="Ruckert C."/>
        </authorList>
    </citation>
    <scope>NUCLEOTIDE SEQUENCE</scope>
    <source>
        <strain evidence="6">CGMCC 1.10998</strain>
    </source>
</reference>
<dbReference type="Gene3D" id="1.20.120.550">
    <property type="entry name" value="Membrane associated eicosanoid/glutathione metabolism-like domain"/>
    <property type="match status" value="1"/>
</dbReference>
<comment type="caution">
    <text evidence="6">The sequence shown here is derived from an EMBL/GenBank/DDBJ whole genome shotgun (WGS) entry which is preliminary data.</text>
</comment>
<dbReference type="PANTHER" id="PTHR35371">
    <property type="entry name" value="INNER MEMBRANE PROTEIN"/>
    <property type="match status" value="1"/>
</dbReference>
<reference evidence="6" key="2">
    <citation type="submission" date="2020-09" db="EMBL/GenBank/DDBJ databases">
        <authorList>
            <person name="Sun Q."/>
            <person name="Zhou Y."/>
        </authorList>
    </citation>
    <scope>NUCLEOTIDE SEQUENCE</scope>
    <source>
        <strain evidence="6">CGMCC 1.10998</strain>
    </source>
</reference>
<evidence type="ECO:0000313" key="6">
    <source>
        <dbReference type="EMBL" id="GGC70727.1"/>
    </source>
</evidence>
<proteinExistence type="predicted"/>
<evidence type="ECO:0000256" key="5">
    <source>
        <dbReference type="SAM" id="Phobius"/>
    </source>
</evidence>
<evidence type="ECO:0000256" key="4">
    <source>
        <dbReference type="ARBA" id="ARBA00023136"/>
    </source>
</evidence>
<keyword evidence="2 5" id="KW-0812">Transmembrane</keyword>
<gene>
    <name evidence="6" type="ORF">GCM10011396_17310</name>
</gene>
<dbReference type="RefSeq" id="WP_188565498.1">
    <property type="nucleotide sequence ID" value="NZ_BMED01000001.1"/>
</dbReference>
<evidence type="ECO:0000313" key="7">
    <source>
        <dbReference type="Proteomes" id="UP000637423"/>
    </source>
</evidence>
<dbReference type="Pfam" id="PF01124">
    <property type="entry name" value="MAPEG"/>
    <property type="match status" value="1"/>
</dbReference>
<organism evidence="6 7">
    <name type="scientific">Undibacterium terreum</name>
    <dbReference type="NCBI Taxonomy" id="1224302"/>
    <lineage>
        <taxon>Bacteria</taxon>
        <taxon>Pseudomonadati</taxon>
        <taxon>Pseudomonadota</taxon>
        <taxon>Betaproteobacteria</taxon>
        <taxon>Burkholderiales</taxon>
        <taxon>Oxalobacteraceae</taxon>
        <taxon>Undibacterium</taxon>
    </lineage>
</organism>
<dbReference type="EMBL" id="BMED01000001">
    <property type="protein sequence ID" value="GGC70727.1"/>
    <property type="molecule type" value="Genomic_DNA"/>
</dbReference>
<feature type="transmembrane region" description="Helical" evidence="5">
    <location>
        <begin position="56"/>
        <end position="76"/>
    </location>
</feature>
<protein>
    <submittedName>
        <fullName evidence="6">Membrane protein</fullName>
    </submittedName>
</protein>
<dbReference type="PANTHER" id="PTHR35371:SF1">
    <property type="entry name" value="BLR7753 PROTEIN"/>
    <property type="match status" value="1"/>
</dbReference>
<feature type="transmembrane region" description="Helical" evidence="5">
    <location>
        <begin position="88"/>
        <end position="106"/>
    </location>
</feature>
<keyword evidence="7" id="KW-1185">Reference proteome</keyword>
<evidence type="ECO:0000256" key="1">
    <source>
        <dbReference type="ARBA" id="ARBA00004370"/>
    </source>
</evidence>
<dbReference type="SUPFAM" id="SSF161084">
    <property type="entry name" value="MAPEG domain-like"/>
    <property type="match status" value="1"/>
</dbReference>
<dbReference type="InterPro" id="IPR001129">
    <property type="entry name" value="Membr-assoc_MAPEG"/>
</dbReference>
<dbReference type="Proteomes" id="UP000637423">
    <property type="component" value="Unassembled WGS sequence"/>
</dbReference>
<accession>A0A916UF61</accession>
<keyword evidence="4 5" id="KW-0472">Membrane</keyword>
<feature type="transmembrane region" description="Helical" evidence="5">
    <location>
        <begin position="112"/>
        <end position="129"/>
    </location>
</feature>
<sequence length="130" mass="14186">MTFELYCVGWTLVLAIVQILLASLTRTAQFGPKWNMGARDGETPPLNPVSARLLRAQANLFETMPVFIAAILVAAIAGRTGELTHWGALIYLTARVVYVPLYALGIPVVRTLTWSISMAGIVMCLLAILR</sequence>
<dbReference type="GO" id="GO:0016020">
    <property type="term" value="C:membrane"/>
    <property type="evidence" value="ECO:0007669"/>
    <property type="project" value="UniProtKB-SubCell"/>
</dbReference>
<name>A0A916UF61_9BURK</name>
<dbReference type="InterPro" id="IPR023352">
    <property type="entry name" value="MAPEG-like_dom_sf"/>
</dbReference>
<comment type="subcellular location">
    <subcellularLocation>
        <location evidence="1">Membrane</location>
    </subcellularLocation>
</comment>
<dbReference type="AlphaFoldDB" id="A0A916UF61"/>
<evidence type="ECO:0000256" key="3">
    <source>
        <dbReference type="ARBA" id="ARBA00022989"/>
    </source>
</evidence>
<keyword evidence="3 5" id="KW-1133">Transmembrane helix</keyword>